<dbReference type="Pfam" id="PF04115">
    <property type="entry name" value="Ureidogly_lyase"/>
    <property type="match status" value="1"/>
</dbReference>
<evidence type="ECO:0000256" key="1">
    <source>
        <dbReference type="ARBA" id="ARBA00011738"/>
    </source>
</evidence>
<accession>A0A417YIK6</accession>
<evidence type="ECO:0000256" key="4">
    <source>
        <dbReference type="ARBA" id="ARBA00047684"/>
    </source>
</evidence>
<dbReference type="AlphaFoldDB" id="A0A417YIK6"/>
<dbReference type="InterPro" id="IPR011051">
    <property type="entry name" value="RmlC_Cupin_sf"/>
</dbReference>
<dbReference type="SUPFAM" id="SSF51182">
    <property type="entry name" value="RmlC-like cupins"/>
    <property type="match status" value="1"/>
</dbReference>
<evidence type="ECO:0000313" key="6">
    <source>
        <dbReference type="Proteomes" id="UP000284416"/>
    </source>
</evidence>
<dbReference type="OrthoDB" id="9804602at2"/>
<comment type="catalytic activity">
    <reaction evidence="4">
        <text>(S)-ureidoglycolate = urea + glyoxylate</text>
        <dbReference type="Rhea" id="RHEA:11304"/>
        <dbReference type="ChEBI" id="CHEBI:16199"/>
        <dbReference type="ChEBI" id="CHEBI:36655"/>
        <dbReference type="ChEBI" id="CHEBI:57296"/>
        <dbReference type="EC" id="4.3.2.3"/>
    </reaction>
</comment>
<keyword evidence="6" id="KW-1185">Reference proteome</keyword>
<dbReference type="PANTHER" id="PTHR21221">
    <property type="entry name" value="UREIDOGLYCOLATE HYDROLASE"/>
    <property type="match status" value="1"/>
</dbReference>
<proteinExistence type="predicted"/>
<dbReference type="RefSeq" id="WP_118924164.1">
    <property type="nucleotide sequence ID" value="NZ_QWEG01000018.1"/>
</dbReference>
<gene>
    <name evidence="5" type="ORF">D1B31_21080</name>
</gene>
<dbReference type="GO" id="GO:0050385">
    <property type="term" value="F:ureidoglycolate lyase activity"/>
    <property type="evidence" value="ECO:0007669"/>
    <property type="project" value="UniProtKB-EC"/>
</dbReference>
<protein>
    <recommendedName>
        <fullName evidence="7">Ureidoglycolate hydrolase</fullName>
    </recommendedName>
</protein>
<organism evidence="5 6">
    <name type="scientific">Neobacillus notoginsengisoli</name>
    <dbReference type="NCBI Taxonomy" id="1578198"/>
    <lineage>
        <taxon>Bacteria</taxon>
        <taxon>Bacillati</taxon>
        <taxon>Bacillota</taxon>
        <taxon>Bacilli</taxon>
        <taxon>Bacillales</taxon>
        <taxon>Bacillaceae</taxon>
        <taxon>Neobacillus</taxon>
    </lineage>
</organism>
<comment type="caution">
    <text evidence="5">The sequence shown here is derived from an EMBL/GenBank/DDBJ whole genome shotgun (WGS) entry which is preliminary data.</text>
</comment>
<dbReference type="GO" id="GO:0004848">
    <property type="term" value="F:ureidoglycolate hydrolase activity"/>
    <property type="evidence" value="ECO:0007669"/>
    <property type="project" value="InterPro"/>
</dbReference>
<keyword evidence="2" id="KW-0659">Purine metabolism</keyword>
<name>A0A417YIK6_9BACI</name>
<dbReference type="InterPro" id="IPR024060">
    <property type="entry name" value="Ureidoglycolate_lyase_dom_sf"/>
</dbReference>
<reference evidence="5 6" key="1">
    <citation type="journal article" date="2017" name="Int. J. Syst. Evol. Microbiol.">
        <title>Bacillus notoginsengisoli sp. nov., a novel bacterium isolated from the rhizosphere of Panax notoginseng.</title>
        <authorList>
            <person name="Zhang M.Y."/>
            <person name="Cheng J."/>
            <person name="Cai Y."/>
            <person name="Zhang T.Y."/>
            <person name="Wu Y.Y."/>
            <person name="Manikprabhu D."/>
            <person name="Li W.J."/>
            <person name="Zhang Y.X."/>
        </authorList>
    </citation>
    <scope>NUCLEOTIDE SEQUENCE [LARGE SCALE GENOMIC DNA]</scope>
    <source>
        <strain evidence="5 6">JCM 30743</strain>
    </source>
</reference>
<comment type="subunit">
    <text evidence="1">Homodimer.</text>
</comment>
<dbReference type="PANTHER" id="PTHR21221:SF1">
    <property type="entry name" value="UREIDOGLYCOLATE LYASE"/>
    <property type="match status" value="1"/>
</dbReference>
<keyword evidence="3" id="KW-0456">Lyase</keyword>
<dbReference type="InterPro" id="IPR007247">
    <property type="entry name" value="Ureidogly_lyase"/>
</dbReference>
<evidence type="ECO:0000256" key="2">
    <source>
        <dbReference type="ARBA" id="ARBA00022631"/>
    </source>
</evidence>
<dbReference type="GO" id="GO:0000256">
    <property type="term" value="P:allantoin catabolic process"/>
    <property type="evidence" value="ECO:0007669"/>
    <property type="project" value="InterPro"/>
</dbReference>
<dbReference type="GO" id="GO:0006144">
    <property type="term" value="P:purine nucleobase metabolic process"/>
    <property type="evidence" value="ECO:0007669"/>
    <property type="project" value="UniProtKB-KW"/>
</dbReference>
<dbReference type="Gene3D" id="2.60.120.480">
    <property type="entry name" value="Ureidoglycolate hydrolase"/>
    <property type="match status" value="1"/>
</dbReference>
<dbReference type="EMBL" id="QWEG01000018">
    <property type="protein sequence ID" value="RHW32841.1"/>
    <property type="molecule type" value="Genomic_DNA"/>
</dbReference>
<dbReference type="Proteomes" id="UP000284416">
    <property type="component" value="Unassembled WGS sequence"/>
</dbReference>
<evidence type="ECO:0000256" key="3">
    <source>
        <dbReference type="ARBA" id="ARBA00023239"/>
    </source>
</evidence>
<evidence type="ECO:0008006" key="7">
    <source>
        <dbReference type="Google" id="ProtNLM"/>
    </source>
</evidence>
<sequence length="169" mass="19075">MATIKIEPLTSNGFAPYGRVLDFDSSNPTKSGEGWTCYSPVDFLQPTSPMLGIGMVISEKYPKEVTALERHVSREELLWAAREDLVMFVDIPYKLGSESQKPNIYTTKAFLIKAGQAVIMHRGTWHSPAFALEGTATYYFAIEFTKDFIDQDEQPWIPFNENEVAVLVE</sequence>
<evidence type="ECO:0000313" key="5">
    <source>
        <dbReference type="EMBL" id="RHW32841.1"/>
    </source>
</evidence>